<dbReference type="AlphaFoldDB" id="A0ABD0Q0U2"/>
<protein>
    <submittedName>
        <fullName evidence="1">Uncharacterized protein</fullName>
    </submittedName>
</protein>
<evidence type="ECO:0000313" key="1">
    <source>
        <dbReference type="EMBL" id="KAL0179726.1"/>
    </source>
</evidence>
<sequence length="74" mass="8661">MDSRFAHLYKRDSSVSMIRLKMSRRRSQSQKENREKIQNLRRHLDQLPEIELSMDASSIMATQDKAPKTMPAKG</sequence>
<accession>A0ABD0Q0U2</accession>
<proteinExistence type="predicted"/>
<dbReference type="Proteomes" id="UP001529510">
    <property type="component" value="Unassembled WGS sequence"/>
</dbReference>
<keyword evidence="2" id="KW-1185">Reference proteome</keyword>
<gene>
    <name evidence="1" type="ORF">M9458_025168</name>
</gene>
<reference evidence="1 2" key="1">
    <citation type="submission" date="2024-05" db="EMBL/GenBank/DDBJ databases">
        <title>Genome sequencing and assembly of Indian major carp, Cirrhinus mrigala (Hamilton, 1822).</title>
        <authorList>
            <person name="Mohindra V."/>
            <person name="Chowdhury L.M."/>
            <person name="Lal K."/>
            <person name="Jena J.K."/>
        </authorList>
    </citation>
    <scope>NUCLEOTIDE SEQUENCE [LARGE SCALE GENOMIC DNA]</scope>
    <source>
        <strain evidence="1">CM1030</strain>
        <tissue evidence="1">Blood</tissue>
    </source>
</reference>
<feature type="non-terminal residue" evidence="1">
    <location>
        <position position="74"/>
    </location>
</feature>
<organism evidence="1 2">
    <name type="scientific">Cirrhinus mrigala</name>
    <name type="common">Mrigala</name>
    <dbReference type="NCBI Taxonomy" id="683832"/>
    <lineage>
        <taxon>Eukaryota</taxon>
        <taxon>Metazoa</taxon>
        <taxon>Chordata</taxon>
        <taxon>Craniata</taxon>
        <taxon>Vertebrata</taxon>
        <taxon>Euteleostomi</taxon>
        <taxon>Actinopterygii</taxon>
        <taxon>Neopterygii</taxon>
        <taxon>Teleostei</taxon>
        <taxon>Ostariophysi</taxon>
        <taxon>Cypriniformes</taxon>
        <taxon>Cyprinidae</taxon>
        <taxon>Labeoninae</taxon>
        <taxon>Labeonini</taxon>
        <taxon>Cirrhinus</taxon>
    </lineage>
</organism>
<comment type="caution">
    <text evidence="1">The sequence shown here is derived from an EMBL/GenBank/DDBJ whole genome shotgun (WGS) entry which is preliminary data.</text>
</comment>
<evidence type="ECO:0000313" key="2">
    <source>
        <dbReference type="Proteomes" id="UP001529510"/>
    </source>
</evidence>
<dbReference type="EMBL" id="JAMKFB020000012">
    <property type="protein sequence ID" value="KAL0179726.1"/>
    <property type="molecule type" value="Genomic_DNA"/>
</dbReference>
<name>A0ABD0Q0U2_CIRMR</name>